<evidence type="ECO:0000256" key="6">
    <source>
        <dbReference type="ARBA" id="ARBA00023150"/>
    </source>
</evidence>
<accession>A0A380DS15</accession>
<keyword evidence="5 13" id="KW-0808">Transferase</keyword>
<dbReference type="Pfam" id="PF02391">
    <property type="entry name" value="MoaE"/>
    <property type="match status" value="1"/>
</dbReference>
<dbReference type="GO" id="GO:0006777">
    <property type="term" value="P:Mo-molybdopterin cofactor biosynthetic process"/>
    <property type="evidence" value="ECO:0007669"/>
    <property type="project" value="UniProtKB-KW"/>
</dbReference>
<dbReference type="AlphaFoldDB" id="A0A380DS15"/>
<dbReference type="SUPFAM" id="SSF54690">
    <property type="entry name" value="Molybdopterin synthase subunit MoaE"/>
    <property type="match status" value="1"/>
</dbReference>
<dbReference type="CDD" id="cd00756">
    <property type="entry name" value="MoaE"/>
    <property type="match status" value="1"/>
</dbReference>
<comment type="pathway">
    <text evidence="1">Cofactor biosynthesis; molybdopterin biosynthesis.</text>
</comment>
<evidence type="ECO:0000313" key="13">
    <source>
        <dbReference type="EMBL" id="SUK47588.1"/>
    </source>
</evidence>
<evidence type="ECO:0000256" key="5">
    <source>
        <dbReference type="ARBA" id="ARBA00022679"/>
    </source>
</evidence>
<comment type="subunit">
    <text evidence="7">Heterotetramer of 2 MoaD subunits and 2 MoaE subunits. Also stable as homodimer. The enzyme changes between these two forms during catalysis.</text>
</comment>
<dbReference type="EC" id="2.8.1.12" evidence="3"/>
<dbReference type="FunFam" id="3.90.1170.40:FF:000003">
    <property type="entry name" value="Molybdopterin converting factor subunit 2"/>
    <property type="match status" value="1"/>
</dbReference>
<protein>
    <recommendedName>
        <fullName evidence="4">Molybdopterin synthase catalytic subunit</fullName>
        <ecNumber evidence="3">2.8.1.12</ecNumber>
    </recommendedName>
    <alternativeName>
        <fullName evidence="10">MPT synthase subunit 2</fullName>
    </alternativeName>
    <alternativeName>
        <fullName evidence="8">Molybdenum cofactor biosynthesis protein E</fullName>
    </alternativeName>
    <alternativeName>
        <fullName evidence="9">Molybdopterin-converting factor large subunit</fullName>
    </alternativeName>
    <alternativeName>
        <fullName evidence="11">Molybdopterin-converting factor subunit 2</fullName>
    </alternativeName>
</protein>
<evidence type="ECO:0000256" key="3">
    <source>
        <dbReference type="ARBA" id="ARBA00011950"/>
    </source>
</evidence>
<dbReference type="InterPro" id="IPR003448">
    <property type="entry name" value="Mopterin_biosynth_MoaE"/>
</dbReference>
<dbReference type="Gene3D" id="3.90.1170.40">
    <property type="entry name" value="Molybdopterin biosynthesis MoaE subunit"/>
    <property type="match status" value="1"/>
</dbReference>
<dbReference type="Proteomes" id="UP000254502">
    <property type="component" value="Unassembled WGS sequence"/>
</dbReference>
<evidence type="ECO:0000313" key="14">
    <source>
        <dbReference type="Proteomes" id="UP000254502"/>
    </source>
</evidence>
<reference evidence="13 14" key="1">
    <citation type="submission" date="2018-06" db="EMBL/GenBank/DDBJ databases">
        <authorList>
            <consortium name="Pathogen Informatics"/>
            <person name="Doyle S."/>
        </authorList>
    </citation>
    <scope>NUCLEOTIDE SEQUENCE [LARGE SCALE GENOMIC DNA]</scope>
    <source>
        <strain evidence="13 14">NCTC5664</strain>
    </source>
</reference>
<evidence type="ECO:0000256" key="7">
    <source>
        <dbReference type="ARBA" id="ARBA00026066"/>
    </source>
</evidence>
<proteinExistence type="inferred from homology"/>
<evidence type="ECO:0000256" key="8">
    <source>
        <dbReference type="ARBA" id="ARBA00029745"/>
    </source>
</evidence>
<dbReference type="EMBL" id="UHAQ01000002">
    <property type="protein sequence ID" value="SUK47588.1"/>
    <property type="molecule type" value="Genomic_DNA"/>
</dbReference>
<name>A0A380DS15_STAAU</name>
<evidence type="ECO:0000256" key="10">
    <source>
        <dbReference type="ARBA" id="ARBA00030781"/>
    </source>
</evidence>
<evidence type="ECO:0000256" key="1">
    <source>
        <dbReference type="ARBA" id="ARBA00005046"/>
    </source>
</evidence>
<dbReference type="PANTHER" id="PTHR23404">
    <property type="entry name" value="MOLYBDOPTERIN SYNTHASE RELATED"/>
    <property type="match status" value="1"/>
</dbReference>
<organism evidence="13 14">
    <name type="scientific">Staphylococcus aureus</name>
    <dbReference type="NCBI Taxonomy" id="1280"/>
    <lineage>
        <taxon>Bacteria</taxon>
        <taxon>Bacillati</taxon>
        <taxon>Bacillota</taxon>
        <taxon>Bacilli</taxon>
        <taxon>Bacillales</taxon>
        <taxon>Staphylococcaceae</taxon>
        <taxon>Staphylococcus</taxon>
    </lineage>
</organism>
<sequence length="159" mass="18503">MKQFEIVTKPIQTEQYREFTINEYQGAVVVFTGHVREWTKGVKTEYLEYEAYIPMAEKKLAQIGDEINEKWPGTITSIVHRIGPLQISDIAVLIAVSSPHRKDAYRANEYAIERIKEIVPIWKKKFGKMVQNGKGIKKGIMKKRRGRNKRNEGTLLRRN</sequence>
<dbReference type="GO" id="GO:0030366">
    <property type="term" value="F:molybdopterin synthase activity"/>
    <property type="evidence" value="ECO:0007669"/>
    <property type="project" value="UniProtKB-EC"/>
</dbReference>
<evidence type="ECO:0000256" key="4">
    <source>
        <dbReference type="ARBA" id="ARBA00013858"/>
    </source>
</evidence>
<gene>
    <name evidence="13" type="primary">moaE</name>
    <name evidence="13" type="ORF">NCTC5664_01630</name>
</gene>
<evidence type="ECO:0000256" key="2">
    <source>
        <dbReference type="ARBA" id="ARBA00005426"/>
    </source>
</evidence>
<dbReference type="InterPro" id="IPR036563">
    <property type="entry name" value="MoaE_sf"/>
</dbReference>
<keyword evidence="6" id="KW-0501">Molybdenum cofactor biosynthesis</keyword>
<evidence type="ECO:0000256" key="11">
    <source>
        <dbReference type="ARBA" id="ARBA00032474"/>
    </source>
</evidence>
<comment type="similarity">
    <text evidence="2">Belongs to the MoaE family.</text>
</comment>
<evidence type="ECO:0000256" key="9">
    <source>
        <dbReference type="ARBA" id="ARBA00030407"/>
    </source>
</evidence>
<evidence type="ECO:0000256" key="12">
    <source>
        <dbReference type="ARBA" id="ARBA00049878"/>
    </source>
</evidence>
<comment type="catalytic activity">
    <reaction evidence="12">
        <text>2 [molybdopterin-synthase sulfur-carrier protein]-C-terminal-Gly-aminoethanethioate + cyclic pyranopterin phosphate + H2O = molybdopterin + 2 [molybdopterin-synthase sulfur-carrier protein]-C-terminal Gly-Gly + 2 H(+)</text>
        <dbReference type="Rhea" id="RHEA:26333"/>
        <dbReference type="Rhea" id="RHEA-COMP:12202"/>
        <dbReference type="Rhea" id="RHEA-COMP:19907"/>
        <dbReference type="ChEBI" id="CHEBI:15377"/>
        <dbReference type="ChEBI" id="CHEBI:15378"/>
        <dbReference type="ChEBI" id="CHEBI:58698"/>
        <dbReference type="ChEBI" id="CHEBI:59648"/>
        <dbReference type="ChEBI" id="CHEBI:90778"/>
        <dbReference type="ChEBI" id="CHEBI:232372"/>
        <dbReference type="EC" id="2.8.1.12"/>
    </reaction>
</comment>